<reference evidence="1 2" key="1">
    <citation type="journal article" date="2012" name="J. Bacteriol.">
        <title>Complete Genome Sequence of the Thermophilic, Piezophilic, Heterotrophic Bacterium Marinitoga piezophila KA3.</title>
        <authorList>
            <person name="Lucas S."/>
            <person name="Han J."/>
            <person name="Lapidus A."/>
            <person name="Cheng J.F."/>
            <person name="Goodwin L.A."/>
            <person name="Pitluck S."/>
            <person name="Peters L."/>
            <person name="Mikhailova N."/>
            <person name="Teshima H."/>
            <person name="Detter J.C."/>
            <person name="Han C."/>
            <person name="Tapia R."/>
            <person name="Land M."/>
            <person name="Hauser L."/>
            <person name="Kyrpides N.C."/>
            <person name="Ivanova N."/>
            <person name="Pagani I."/>
            <person name="Vannier P."/>
            <person name="Oger P."/>
            <person name="Bartlett D.H."/>
            <person name="Noll K.M."/>
            <person name="Woyke T."/>
            <person name="Jebbar M."/>
        </authorList>
    </citation>
    <scope>NUCLEOTIDE SEQUENCE [LARGE SCALE GENOMIC DNA]</scope>
    <source>
        <strain evidence="2">DSM 14283 / JCM 11233 / KA3</strain>
    </source>
</reference>
<evidence type="ECO:0000313" key="1">
    <source>
        <dbReference type="EMBL" id="AEX84737.1"/>
    </source>
</evidence>
<gene>
    <name evidence="1" type="ordered locus">Marpi_0286</name>
</gene>
<evidence type="ECO:0000313" key="2">
    <source>
        <dbReference type="Proteomes" id="UP000007161"/>
    </source>
</evidence>
<sequence length="39" mass="4786">MKKYKNDFLLKNKKTSYYEGFDVMDKLKDILIELKRSQI</sequence>
<reference evidence="2" key="2">
    <citation type="submission" date="2012-01" db="EMBL/GenBank/DDBJ databases">
        <title>Complete sequence of chromosome of Marinitoga piezophila KA3.</title>
        <authorList>
            <person name="Lucas S."/>
            <person name="Han J."/>
            <person name="Lapidus A."/>
            <person name="Cheng J.-F."/>
            <person name="Goodwin L."/>
            <person name="Pitluck S."/>
            <person name="Peters L."/>
            <person name="Mikhailova N."/>
            <person name="Teshima H."/>
            <person name="Detter J.C."/>
            <person name="Han C."/>
            <person name="Tapia R."/>
            <person name="Land M."/>
            <person name="Hauser L."/>
            <person name="Kyrpides N."/>
            <person name="Ivanova N."/>
            <person name="Pagani I."/>
            <person name="Jebbar M."/>
            <person name="Vannier P."/>
            <person name="Oger P."/>
            <person name="Cario A."/>
            <person name="Bartlett D."/>
            <person name="Noll K.M."/>
            <person name="Woyke T."/>
        </authorList>
    </citation>
    <scope>NUCLEOTIDE SEQUENCE [LARGE SCALE GENOMIC DNA]</scope>
    <source>
        <strain evidence="2">DSM 14283 / JCM 11233 / KA3</strain>
    </source>
</reference>
<dbReference type="HOGENOM" id="CLU_219762_0_0_0"/>
<dbReference type="AlphaFoldDB" id="H2J409"/>
<dbReference type="STRING" id="443254.Marpi_0286"/>
<dbReference type="KEGG" id="mpz:Marpi_0286"/>
<accession>H2J409</accession>
<protein>
    <submittedName>
        <fullName evidence="1">Uncharacterized protein</fullName>
    </submittedName>
</protein>
<proteinExistence type="predicted"/>
<keyword evidence="2" id="KW-1185">Reference proteome</keyword>
<dbReference type="Proteomes" id="UP000007161">
    <property type="component" value="Chromosome"/>
</dbReference>
<name>H2J409_MARPK</name>
<dbReference type="EMBL" id="CP003257">
    <property type="protein sequence ID" value="AEX84737.1"/>
    <property type="molecule type" value="Genomic_DNA"/>
</dbReference>
<organism evidence="1 2">
    <name type="scientific">Marinitoga piezophila (strain DSM 14283 / JCM 11233 / KA3)</name>
    <dbReference type="NCBI Taxonomy" id="443254"/>
    <lineage>
        <taxon>Bacteria</taxon>
        <taxon>Thermotogati</taxon>
        <taxon>Thermotogota</taxon>
        <taxon>Thermotogae</taxon>
        <taxon>Petrotogales</taxon>
        <taxon>Petrotogaceae</taxon>
        <taxon>Marinitoga</taxon>
    </lineage>
</organism>